<organism evidence="1 2">
    <name type="scientific">Jannaschia helgolandensis</name>
    <dbReference type="NCBI Taxonomy" id="188906"/>
    <lineage>
        <taxon>Bacteria</taxon>
        <taxon>Pseudomonadati</taxon>
        <taxon>Pseudomonadota</taxon>
        <taxon>Alphaproteobacteria</taxon>
        <taxon>Rhodobacterales</taxon>
        <taxon>Roseobacteraceae</taxon>
        <taxon>Jannaschia</taxon>
    </lineage>
</organism>
<evidence type="ECO:0000313" key="2">
    <source>
        <dbReference type="Proteomes" id="UP000199283"/>
    </source>
</evidence>
<name>A0A1H7JL09_9RHOB</name>
<protein>
    <submittedName>
        <fullName evidence="1">Uncharacterized protein</fullName>
    </submittedName>
</protein>
<keyword evidence="2" id="KW-1185">Reference proteome</keyword>
<dbReference type="EMBL" id="FNZQ01000001">
    <property type="protein sequence ID" value="SEK74135.1"/>
    <property type="molecule type" value="Genomic_DNA"/>
</dbReference>
<proteinExistence type="predicted"/>
<reference evidence="1 2" key="1">
    <citation type="submission" date="2016-10" db="EMBL/GenBank/DDBJ databases">
        <authorList>
            <person name="de Groot N.N."/>
        </authorList>
    </citation>
    <scope>NUCLEOTIDE SEQUENCE [LARGE SCALE GENOMIC DNA]</scope>
    <source>
        <strain evidence="1 2">DSM 14858</strain>
    </source>
</reference>
<gene>
    <name evidence="1" type="ORF">SAMN04488526_1370</name>
</gene>
<dbReference type="STRING" id="188906.SAMN04488526_1370"/>
<sequence length="63" mass="6823">MDAARFFDSAVGVLESSGLTGIRLRWLPLRLVGPTPFGIDPVVNHGNRRTCIPEDLYIQVGAG</sequence>
<evidence type="ECO:0000313" key="1">
    <source>
        <dbReference type="EMBL" id="SEK74135.1"/>
    </source>
</evidence>
<dbReference type="Proteomes" id="UP000199283">
    <property type="component" value="Unassembled WGS sequence"/>
</dbReference>
<dbReference type="AlphaFoldDB" id="A0A1H7JL09"/>
<accession>A0A1H7JL09</accession>